<dbReference type="RefSeq" id="XP_026642278.1">
    <property type="nucleotide sequence ID" value="XM_026786477.1"/>
</dbReference>
<keyword evidence="1" id="KW-0472">Membrane</keyword>
<accession>A0ABM1UJW6</accession>
<reference evidence="3" key="1">
    <citation type="submission" date="2025-08" db="UniProtKB">
        <authorList>
            <consortium name="RefSeq"/>
        </authorList>
    </citation>
    <scope>IDENTIFICATION</scope>
</reference>
<organism evidence="2 3">
    <name type="scientific">Microtus ochrogaster</name>
    <name type="common">Prairie vole</name>
    <dbReference type="NCBI Taxonomy" id="79684"/>
    <lineage>
        <taxon>Eukaryota</taxon>
        <taxon>Metazoa</taxon>
        <taxon>Chordata</taxon>
        <taxon>Craniata</taxon>
        <taxon>Vertebrata</taxon>
        <taxon>Euteleostomi</taxon>
        <taxon>Mammalia</taxon>
        <taxon>Eutheria</taxon>
        <taxon>Euarchontoglires</taxon>
        <taxon>Glires</taxon>
        <taxon>Rodentia</taxon>
        <taxon>Myomorpha</taxon>
        <taxon>Muroidea</taxon>
        <taxon>Cricetidae</taxon>
        <taxon>Arvicolinae</taxon>
        <taxon>Microtus</taxon>
    </lineage>
</organism>
<proteinExistence type="predicted"/>
<keyword evidence="2" id="KW-1185">Reference proteome</keyword>
<evidence type="ECO:0000313" key="3">
    <source>
        <dbReference type="RefSeq" id="XP_026642278.1"/>
    </source>
</evidence>
<evidence type="ECO:0000256" key="1">
    <source>
        <dbReference type="SAM" id="Phobius"/>
    </source>
</evidence>
<gene>
    <name evidence="3" type="primary">LOC113457669</name>
</gene>
<evidence type="ECO:0000313" key="2">
    <source>
        <dbReference type="Proteomes" id="UP000694915"/>
    </source>
</evidence>
<keyword evidence="1" id="KW-1133">Transmembrane helix</keyword>
<name>A0ABM1UJW6_MICOH</name>
<feature type="transmembrane region" description="Helical" evidence="1">
    <location>
        <begin position="57"/>
        <end position="77"/>
    </location>
</feature>
<sequence>METFKWEKYQSEGQKETWFVLSGRLIIKMRCESEWGKLWLLKEFGGPKRKQECRNTLTYYVVHIMYMIYNLMCFIQQGSTSKTFYTIHKECYKLEAKYPQRPENDFRSPGSALSGGSSIPIKGGLNRRTIKKEANGTAILQTRAALGILTGPRPQGWHHHSTPTSVINEDAPRTFIQANLMKATPQLRFPLPNGFSLCQVDRTKPEYMCSILQQEYIGQYEVLE</sequence>
<protein>
    <submittedName>
        <fullName evidence="3">Uncharacterized protein LOC113457669</fullName>
    </submittedName>
</protein>
<dbReference type="GeneID" id="113457669"/>
<dbReference type="Proteomes" id="UP000694915">
    <property type="component" value="Linkage group LG4"/>
</dbReference>
<keyword evidence="1" id="KW-0812">Transmembrane</keyword>